<dbReference type="EMBL" id="FOCX01000008">
    <property type="protein sequence ID" value="SEO12164.1"/>
    <property type="molecule type" value="Genomic_DNA"/>
</dbReference>
<dbReference type="SUPFAM" id="SSF52540">
    <property type="entry name" value="P-loop containing nucleoside triphosphate hydrolases"/>
    <property type="match status" value="1"/>
</dbReference>
<reference evidence="8" key="1">
    <citation type="submission" date="2016-10" db="EMBL/GenBank/DDBJ databases">
        <authorList>
            <person name="Varghese N."/>
            <person name="Submissions S."/>
        </authorList>
    </citation>
    <scope>NUCLEOTIDE SEQUENCE [LARGE SCALE GENOMIC DNA]</scope>
    <source>
        <strain evidence="8">IBRC-M 10043</strain>
    </source>
</reference>
<dbReference type="SMART" id="SM00382">
    <property type="entry name" value="AAA"/>
    <property type="match status" value="1"/>
</dbReference>
<dbReference type="Gene3D" id="3.40.50.300">
    <property type="entry name" value="P-loop containing nucleotide triphosphate hydrolases"/>
    <property type="match status" value="1"/>
</dbReference>
<dbReference type="RefSeq" id="WP_092659818.1">
    <property type="nucleotide sequence ID" value="NZ_FOCX01000008.1"/>
</dbReference>
<dbReference type="AlphaFoldDB" id="A0A1H8M472"/>
<keyword evidence="3" id="KW-0547">Nucleotide-binding</keyword>
<dbReference type="InterPro" id="IPR003439">
    <property type="entry name" value="ABC_transporter-like_ATP-bd"/>
</dbReference>
<sequence length="278" mass="28415">MTDESADTTTDGTAETGTADAETTETADEPATGGTGAADPALVVEDLTVAFGDLVAVDEVSFAVEPGTVTCLVGPNGSGKTTLIRAIADLVGADHGSVERPESATRPVGYLPQAPAFRPQFTVAETLQFYADLTGEDVDVDATVERVGLGGVPDRRAHALSGGMTRLLGIAQATVGDPPLVLLDEPSSGLDPMMTRHVSDVITDLAADAAVLVTSHDLTAVQRIADQVLVLDRGRIVAADSPAALMASTDTDDLESAMSELVASESGQVATRGGEVDE</sequence>
<dbReference type="GO" id="GO:0005524">
    <property type="term" value="F:ATP binding"/>
    <property type="evidence" value="ECO:0007669"/>
    <property type="project" value="UniProtKB-KW"/>
</dbReference>
<dbReference type="PROSITE" id="PS50893">
    <property type="entry name" value="ABC_TRANSPORTER_2"/>
    <property type="match status" value="1"/>
</dbReference>
<name>A0A1H8M472_9EURY</name>
<dbReference type="PANTHER" id="PTHR43335:SF2">
    <property type="entry name" value="ABC TRANSPORTER, ATP-BINDING PROTEIN"/>
    <property type="match status" value="1"/>
</dbReference>
<dbReference type="InterPro" id="IPR027417">
    <property type="entry name" value="P-loop_NTPase"/>
</dbReference>
<keyword evidence="4" id="KW-0067">ATP-binding</keyword>
<evidence type="ECO:0000259" key="6">
    <source>
        <dbReference type="PROSITE" id="PS50893"/>
    </source>
</evidence>
<keyword evidence="8" id="KW-1185">Reference proteome</keyword>
<evidence type="ECO:0000256" key="4">
    <source>
        <dbReference type="ARBA" id="ARBA00022840"/>
    </source>
</evidence>
<keyword evidence="2" id="KW-0813">Transport</keyword>
<evidence type="ECO:0000256" key="2">
    <source>
        <dbReference type="ARBA" id="ARBA00022448"/>
    </source>
</evidence>
<gene>
    <name evidence="7" type="ORF">SAMN05216388_1008114</name>
</gene>
<evidence type="ECO:0000313" key="8">
    <source>
        <dbReference type="Proteomes" id="UP000198775"/>
    </source>
</evidence>
<dbReference type="InterPro" id="IPR003593">
    <property type="entry name" value="AAA+_ATPase"/>
</dbReference>
<feature type="region of interest" description="Disordered" evidence="5">
    <location>
        <begin position="1"/>
        <end position="39"/>
    </location>
</feature>
<evidence type="ECO:0000256" key="3">
    <source>
        <dbReference type="ARBA" id="ARBA00022741"/>
    </source>
</evidence>
<feature type="domain" description="ABC transporter" evidence="6">
    <location>
        <begin position="42"/>
        <end position="258"/>
    </location>
</feature>
<protein>
    <submittedName>
        <fullName evidence="7">ABC-type multidrug transport system, ATPase component</fullName>
    </submittedName>
</protein>
<organism evidence="7 8">
    <name type="scientific">Halorientalis persicus</name>
    <dbReference type="NCBI Taxonomy" id="1367881"/>
    <lineage>
        <taxon>Archaea</taxon>
        <taxon>Methanobacteriati</taxon>
        <taxon>Methanobacteriota</taxon>
        <taxon>Stenosarchaea group</taxon>
        <taxon>Halobacteria</taxon>
        <taxon>Halobacteriales</taxon>
        <taxon>Haloarculaceae</taxon>
        <taxon>Halorientalis</taxon>
    </lineage>
</organism>
<accession>A0A1H8M472</accession>
<feature type="compositionally biased region" description="Low complexity" evidence="5">
    <location>
        <begin position="29"/>
        <end position="39"/>
    </location>
</feature>
<evidence type="ECO:0000256" key="5">
    <source>
        <dbReference type="SAM" id="MobiDB-lite"/>
    </source>
</evidence>
<evidence type="ECO:0000256" key="1">
    <source>
        <dbReference type="ARBA" id="ARBA00005417"/>
    </source>
</evidence>
<dbReference type="Proteomes" id="UP000198775">
    <property type="component" value="Unassembled WGS sequence"/>
</dbReference>
<dbReference type="PANTHER" id="PTHR43335">
    <property type="entry name" value="ABC TRANSPORTER, ATP-BINDING PROTEIN"/>
    <property type="match status" value="1"/>
</dbReference>
<feature type="compositionally biased region" description="Low complexity" evidence="5">
    <location>
        <begin position="7"/>
        <end position="21"/>
    </location>
</feature>
<dbReference type="Pfam" id="PF00005">
    <property type="entry name" value="ABC_tran"/>
    <property type="match status" value="1"/>
</dbReference>
<dbReference type="GO" id="GO:0016887">
    <property type="term" value="F:ATP hydrolysis activity"/>
    <property type="evidence" value="ECO:0007669"/>
    <property type="project" value="InterPro"/>
</dbReference>
<comment type="similarity">
    <text evidence="1">Belongs to the ABC transporter superfamily.</text>
</comment>
<dbReference type="OrthoDB" id="40048at2157"/>
<proteinExistence type="inferred from homology"/>
<evidence type="ECO:0000313" key="7">
    <source>
        <dbReference type="EMBL" id="SEO12164.1"/>
    </source>
</evidence>